<gene>
    <name evidence="2" type="ORF">SCABRO_03104</name>
</gene>
<evidence type="ECO:0000313" key="3">
    <source>
        <dbReference type="Proteomes" id="UP000030652"/>
    </source>
</evidence>
<dbReference type="Pfam" id="PF07693">
    <property type="entry name" value="KAP_NTPase"/>
    <property type="match status" value="1"/>
</dbReference>
<feature type="domain" description="KAP NTPase" evidence="1">
    <location>
        <begin position="23"/>
        <end position="120"/>
    </location>
</feature>
<comment type="caution">
    <text evidence="2">The sequence shown here is derived from an EMBL/GenBank/DDBJ whole genome shotgun (WGS) entry which is preliminary data.</text>
</comment>
<dbReference type="InterPro" id="IPR027417">
    <property type="entry name" value="P-loop_NTPase"/>
</dbReference>
<proteinExistence type="predicted"/>
<protein>
    <submittedName>
        <fullName evidence="2">KAP family P-loop domain protein</fullName>
    </submittedName>
</protein>
<evidence type="ECO:0000313" key="2">
    <source>
        <dbReference type="EMBL" id="KHE91117.1"/>
    </source>
</evidence>
<accession>A0A0B0ED05</accession>
<dbReference type="SUPFAM" id="SSF52540">
    <property type="entry name" value="P-loop containing nucleoside triphosphate hydrolases"/>
    <property type="match status" value="1"/>
</dbReference>
<sequence>MKKYRLNIKSDIYCDEDQLGFGKYIETLNTMFTDRDFKTPFCIGIFGKWGSGKTSFMHLLENRLLKDNNEPRIIPVWFNPWRYEKEEYLIIPFLKTIERGIRKYEEENKTKGDKLLKVATKIGDVSAAFAYGITADAKLGGFGLRLDASKIMLH</sequence>
<dbReference type="eggNOG" id="COG4928">
    <property type="taxonomic scope" value="Bacteria"/>
</dbReference>
<dbReference type="InterPro" id="IPR011646">
    <property type="entry name" value="KAP_P-loop"/>
</dbReference>
<dbReference type="AlphaFoldDB" id="A0A0B0ED05"/>
<dbReference type="EMBL" id="JRYO01000215">
    <property type="protein sequence ID" value="KHE91117.1"/>
    <property type="molecule type" value="Genomic_DNA"/>
</dbReference>
<evidence type="ECO:0000259" key="1">
    <source>
        <dbReference type="Pfam" id="PF07693"/>
    </source>
</evidence>
<dbReference type="Proteomes" id="UP000030652">
    <property type="component" value="Unassembled WGS sequence"/>
</dbReference>
<dbReference type="Gene3D" id="3.40.50.300">
    <property type="entry name" value="P-loop containing nucleotide triphosphate hydrolases"/>
    <property type="match status" value="1"/>
</dbReference>
<organism evidence="2 3">
    <name type="scientific">Candidatus Scalindua brodae</name>
    <dbReference type="NCBI Taxonomy" id="237368"/>
    <lineage>
        <taxon>Bacteria</taxon>
        <taxon>Pseudomonadati</taxon>
        <taxon>Planctomycetota</taxon>
        <taxon>Candidatus Brocadiia</taxon>
        <taxon>Candidatus Brocadiales</taxon>
        <taxon>Candidatus Scalinduaceae</taxon>
        <taxon>Candidatus Scalindua</taxon>
    </lineage>
</organism>
<reference evidence="2 3" key="1">
    <citation type="submission" date="2014-10" db="EMBL/GenBank/DDBJ databases">
        <title>Draft genome of anammox bacterium scalindua brodae, obtained using differential coverage binning of sequence data from two enrichment reactors.</title>
        <authorList>
            <person name="Speth D.R."/>
            <person name="Russ L."/>
            <person name="Kartal B."/>
            <person name="Op den Camp H.J."/>
            <person name="Dutilh B.E."/>
            <person name="Jetten M.S."/>
        </authorList>
    </citation>
    <scope>NUCLEOTIDE SEQUENCE [LARGE SCALE GENOMIC DNA]</scope>
    <source>
        <strain evidence="2">RU1</strain>
    </source>
</reference>
<name>A0A0B0ED05_9BACT</name>